<sequence>MDLDDNNSSSSDIPLDIESLRIIISSTDTYSPKLATIIPSTIIELELQFIIDKRPNAEITSDQQIEIICLKLKGFIIPSTITVLSLKVSYYGSEKTGYEDSTLQERYEILKTIISNNKNLKRKYDDIDDVNQYFIPPNVTKLILPSIDDGFIQLVPPTVTSLRLRKQVECVKLDLQLLTSVIHLEVASKDSVLRCISLPSSIQTITTDNTMRFECDLNENIRVNYIYFQQNFAYYGVYEDDDPEEIEKGRLIELRNERSASLVDSIPTIAPNLKIVSFYDNWPIPSKFMEGIEYLIVHYPINPYFPQQAYPSRSLTFKFFKIHMNDRQVQLLKLPITTTHLEIPLSHGWTTKFNFIPRSISHLKIMKPKRLDYSLENEEYEQIFIPSTVRFIRLFDNRYKSKIRIIDEQEYYLKPRNGLKKLSLTIQDRDFIFTENSLPSGLEELCIDGDGCLEEYITLKNTIPDSITKLKIPQQTKFDDSPPSLTSLDCYGHHLRRFNSCHIQDLFLRNASNWSNVAENNWPIKTLGFSSQDNHVQEIPNTVENLVLGNIDVKLTKLHNIKNLTLVGKARFDSMPDTIEILDIGDSTHKLPNILPKSLKELTLSYHDNIDRIPKKPTKPFEMKIIENYISSTSNIYSIDSYFKIWRNITLKNSIIDYLINPNDQIICELREFSEAKEPNRYFEADINPHTLIVEPIIPIDKIIGLNILNHNVKKSLHLLPSNIDRLIVHLDSKSDDLDFTNLPKSIKYIKIVENDIDNDIDNDTDNDIDNDTDNDTGNDIDNDTGNDIDIDIDNDIDNDDDKDQSPPLQTIILNAFIKCLFVSSQIYPFKILIRQGPDDDQPTSSLLESNNS</sequence>
<protein>
    <recommendedName>
        <fullName evidence="4">FNIP repeat-containing protein</fullName>
    </recommendedName>
</protein>
<evidence type="ECO:0000313" key="2">
    <source>
        <dbReference type="EMBL" id="KAF2068196.1"/>
    </source>
</evidence>
<proteinExistence type="predicted"/>
<dbReference type="Proteomes" id="UP000695562">
    <property type="component" value="Unassembled WGS sequence"/>
</dbReference>
<evidence type="ECO:0008006" key="4">
    <source>
        <dbReference type="Google" id="ProtNLM"/>
    </source>
</evidence>
<name>A0A8J4PL88_9MYCE</name>
<dbReference type="AlphaFoldDB" id="A0A8J4PL88"/>
<feature type="compositionally biased region" description="Acidic residues" evidence="1">
    <location>
        <begin position="761"/>
        <end position="803"/>
    </location>
</feature>
<feature type="region of interest" description="Disordered" evidence="1">
    <location>
        <begin position="761"/>
        <end position="804"/>
    </location>
</feature>
<dbReference type="InterPro" id="IPR051251">
    <property type="entry name" value="STK_FNIP-Repeat"/>
</dbReference>
<evidence type="ECO:0000256" key="1">
    <source>
        <dbReference type="SAM" id="MobiDB-lite"/>
    </source>
</evidence>
<dbReference type="PANTHER" id="PTHR32134:SF92">
    <property type="entry name" value="FNIP REPEAT-CONTAINING PROTEIN"/>
    <property type="match status" value="1"/>
</dbReference>
<keyword evidence="3" id="KW-1185">Reference proteome</keyword>
<dbReference type="EMBL" id="AJWJ01001140">
    <property type="protein sequence ID" value="KAF2068196.1"/>
    <property type="molecule type" value="Genomic_DNA"/>
</dbReference>
<feature type="non-terminal residue" evidence="2">
    <location>
        <position position="1"/>
    </location>
</feature>
<evidence type="ECO:0000313" key="3">
    <source>
        <dbReference type="Proteomes" id="UP000695562"/>
    </source>
</evidence>
<organism evidence="2 3">
    <name type="scientific">Polysphondylium violaceum</name>
    <dbReference type="NCBI Taxonomy" id="133409"/>
    <lineage>
        <taxon>Eukaryota</taxon>
        <taxon>Amoebozoa</taxon>
        <taxon>Evosea</taxon>
        <taxon>Eumycetozoa</taxon>
        <taxon>Dictyostelia</taxon>
        <taxon>Dictyosteliales</taxon>
        <taxon>Dictyosteliaceae</taxon>
        <taxon>Polysphondylium</taxon>
    </lineage>
</organism>
<accession>A0A8J4PL88</accession>
<comment type="caution">
    <text evidence="2">The sequence shown here is derived from an EMBL/GenBank/DDBJ whole genome shotgun (WGS) entry which is preliminary data.</text>
</comment>
<dbReference type="PANTHER" id="PTHR32134">
    <property type="entry name" value="FNIP REPEAT-CONTAINING PROTEIN"/>
    <property type="match status" value="1"/>
</dbReference>
<reference evidence="2" key="1">
    <citation type="submission" date="2020-01" db="EMBL/GenBank/DDBJ databases">
        <title>Development of genomics and gene disruption for Polysphondylium violaceum indicates a role for the polyketide synthase stlB in stalk morphogenesis.</title>
        <authorList>
            <person name="Narita B."/>
            <person name="Kawabe Y."/>
            <person name="Kin K."/>
            <person name="Saito T."/>
            <person name="Gibbs R."/>
            <person name="Kuspa A."/>
            <person name="Muzny D."/>
            <person name="Queller D."/>
            <person name="Richards S."/>
            <person name="Strassman J."/>
            <person name="Sucgang R."/>
            <person name="Worley K."/>
            <person name="Schaap P."/>
        </authorList>
    </citation>
    <scope>NUCLEOTIDE SEQUENCE</scope>
    <source>
        <strain evidence="2">QSvi11</strain>
    </source>
</reference>
<gene>
    <name evidence="2" type="ORF">CYY_010479</name>
</gene>